<organism evidence="1 2">
    <name type="scientific">Nonomuraea ferruginea</name>
    <dbReference type="NCBI Taxonomy" id="46174"/>
    <lineage>
        <taxon>Bacteria</taxon>
        <taxon>Bacillati</taxon>
        <taxon>Actinomycetota</taxon>
        <taxon>Actinomycetes</taxon>
        <taxon>Streptosporangiales</taxon>
        <taxon>Streptosporangiaceae</taxon>
        <taxon>Nonomuraea</taxon>
    </lineage>
</organism>
<dbReference type="Proteomes" id="UP001212498">
    <property type="component" value="Unassembled WGS sequence"/>
</dbReference>
<accession>A0ABT4TAN8</accession>
<dbReference type="RefSeq" id="WP_271279581.1">
    <property type="nucleotide sequence ID" value="NZ_BAABFD010000010.1"/>
</dbReference>
<keyword evidence="2" id="KW-1185">Reference proteome</keyword>
<name>A0ABT4TAN8_9ACTN</name>
<reference evidence="1 2" key="1">
    <citation type="submission" date="2022-11" db="EMBL/GenBank/DDBJ databases">
        <title>Nonomuraea corallina sp. nov., a new species of the genus Nonomuraea isolated from sea side sediment in Thai sea.</title>
        <authorList>
            <person name="Ngamcharungchit C."/>
            <person name="Matsumoto A."/>
            <person name="Suriyachadkun C."/>
            <person name="Panbangred W."/>
            <person name="Inahashi Y."/>
            <person name="Intra B."/>
        </authorList>
    </citation>
    <scope>NUCLEOTIDE SEQUENCE [LARGE SCALE GENOMIC DNA]</scope>
    <source>
        <strain evidence="1 2">DSM 43553</strain>
    </source>
</reference>
<proteinExistence type="predicted"/>
<evidence type="ECO:0000313" key="1">
    <source>
        <dbReference type="EMBL" id="MDA0646188.1"/>
    </source>
</evidence>
<comment type="caution">
    <text evidence="1">The sequence shown here is derived from an EMBL/GenBank/DDBJ whole genome shotgun (WGS) entry which is preliminary data.</text>
</comment>
<dbReference type="EMBL" id="JAPNUD010000178">
    <property type="protein sequence ID" value="MDA0646188.1"/>
    <property type="molecule type" value="Genomic_DNA"/>
</dbReference>
<sequence length="298" mass="32363">MDGSATRDRRRTGTVRRLLSATVGLIAMVFLVAPPAGALALPTPAQLVSNLDLECFKTSPYQPPAVGLALRHINPVLVGLPIEQVSLGARDQLCVPVAKNDVIPPDGVLDFVRYVDLSCYRVTGSSMDKSLVLSHLNRVLSDLPRKQVLLNRPEQLCVPVAKNGVLPPAEVLRVVRHIDLLCYGATPNVPMNRPLALRQLNPVLVGKIPPADVRVGYSRQLCVPVYKGGDNIPPEVMDLVRWIDLEKYDITARDMAPVDLTLRHLNPVLARLPEEKATLTAAVQLGVPVAKDGRIPPG</sequence>
<evidence type="ECO:0000313" key="2">
    <source>
        <dbReference type="Proteomes" id="UP001212498"/>
    </source>
</evidence>
<protein>
    <submittedName>
        <fullName evidence="1">Uncharacterized protein</fullName>
    </submittedName>
</protein>
<gene>
    <name evidence="1" type="ORF">OUY24_36645</name>
</gene>